<dbReference type="GO" id="GO:0008324">
    <property type="term" value="F:monoatomic cation transmembrane transporter activity"/>
    <property type="evidence" value="ECO:0007669"/>
    <property type="project" value="InterPro"/>
</dbReference>
<keyword evidence="6 7" id="KW-0472">Membrane</keyword>
<evidence type="ECO:0000256" key="1">
    <source>
        <dbReference type="ARBA" id="ARBA00004651"/>
    </source>
</evidence>
<dbReference type="EMBL" id="JAEKJA010000001">
    <property type="protein sequence ID" value="MBJ3774487.1"/>
    <property type="molecule type" value="Genomic_DNA"/>
</dbReference>
<dbReference type="RefSeq" id="WP_198880365.1">
    <property type="nucleotide sequence ID" value="NZ_JAEKJA010000001.1"/>
</dbReference>
<comment type="subcellular location">
    <subcellularLocation>
        <location evidence="1">Cell membrane</location>
        <topology evidence="1">Multi-pass membrane protein</topology>
    </subcellularLocation>
</comment>
<name>A0A934ILJ3_9HYPH</name>
<protein>
    <submittedName>
        <fullName evidence="8">Na+/H+ antiporter subunit E</fullName>
    </submittedName>
</protein>
<evidence type="ECO:0000313" key="8">
    <source>
        <dbReference type="EMBL" id="MBJ3774487.1"/>
    </source>
</evidence>
<feature type="transmembrane region" description="Helical" evidence="7">
    <location>
        <begin position="59"/>
        <end position="79"/>
    </location>
</feature>
<dbReference type="PANTHER" id="PTHR34584">
    <property type="entry name" value="NA(+)/H(+) ANTIPORTER SUBUNIT E1"/>
    <property type="match status" value="1"/>
</dbReference>
<dbReference type="GO" id="GO:0005886">
    <property type="term" value="C:plasma membrane"/>
    <property type="evidence" value="ECO:0007669"/>
    <property type="project" value="UniProtKB-SubCell"/>
</dbReference>
<comment type="caution">
    <text evidence="8">The sequence shown here is derived from an EMBL/GenBank/DDBJ whole genome shotgun (WGS) entry which is preliminary data.</text>
</comment>
<evidence type="ECO:0000256" key="3">
    <source>
        <dbReference type="ARBA" id="ARBA00022475"/>
    </source>
</evidence>
<dbReference type="AlphaFoldDB" id="A0A934ILJ3"/>
<keyword evidence="3" id="KW-1003">Cell membrane</keyword>
<evidence type="ECO:0000256" key="2">
    <source>
        <dbReference type="ARBA" id="ARBA00006228"/>
    </source>
</evidence>
<dbReference type="Proteomes" id="UP000609531">
    <property type="component" value="Unassembled WGS sequence"/>
</dbReference>
<evidence type="ECO:0000256" key="7">
    <source>
        <dbReference type="SAM" id="Phobius"/>
    </source>
</evidence>
<dbReference type="PIRSF" id="PIRSF019239">
    <property type="entry name" value="MrpE"/>
    <property type="match status" value="1"/>
</dbReference>
<feature type="transmembrane region" description="Helical" evidence="7">
    <location>
        <begin position="12"/>
        <end position="39"/>
    </location>
</feature>
<keyword evidence="5 7" id="KW-1133">Transmembrane helix</keyword>
<evidence type="ECO:0000256" key="4">
    <source>
        <dbReference type="ARBA" id="ARBA00022692"/>
    </source>
</evidence>
<gene>
    <name evidence="8" type="ORF">JCR33_02240</name>
</gene>
<dbReference type="InterPro" id="IPR002758">
    <property type="entry name" value="Cation_antiport_E"/>
</dbReference>
<keyword evidence="9" id="KW-1185">Reference proteome</keyword>
<dbReference type="Pfam" id="PF01899">
    <property type="entry name" value="MNHE"/>
    <property type="match status" value="1"/>
</dbReference>
<proteinExistence type="inferred from homology"/>
<evidence type="ECO:0000256" key="6">
    <source>
        <dbReference type="ARBA" id="ARBA00023136"/>
    </source>
</evidence>
<accession>A0A934ILJ3</accession>
<reference evidence="8" key="1">
    <citation type="submission" date="2020-12" db="EMBL/GenBank/DDBJ databases">
        <title>Bacterial taxonomy.</title>
        <authorList>
            <person name="Pan X."/>
        </authorList>
    </citation>
    <scope>NUCLEOTIDE SEQUENCE</scope>
    <source>
        <strain evidence="8">B2012</strain>
    </source>
</reference>
<sequence length="158" mass="17309">MGLIFINVMLAIAWAFLTGSVSFVNLAFGFVLGGIALALIREQAGSVSHFRRTFSIVKLAVIFVYELVKSSIIVARLVLSPHRTLSPAIIAYPLEVRTDAEITLLANLITLTPGTLSMDVSDDRSTLYVHAIDAPEPDAVIADIKKSFEDRIRKVFHP</sequence>
<dbReference type="PANTHER" id="PTHR34584:SF1">
    <property type="entry name" value="NA(+)_H(+) ANTIPORTER SUBUNIT E1"/>
    <property type="match status" value="1"/>
</dbReference>
<evidence type="ECO:0000313" key="9">
    <source>
        <dbReference type="Proteomes" id="UP000609531"/>
    </source>
</evidence>
<dbReference type="NCBIfam" id="NF006519">
    <property type="entry name" value="PRK08965.1-3"/>
    <property type="match status" value="1"/>
</dbReference>
<evidence type="ECO:0000256" key="5">
    <source>
        <dbReference type="ARBA" id="ARBA00022989"/>
    </source>
</evidence>
<organism evidence="8 9">
    <name type="scientific">Acuticoccus mangrovi</name>
    <dbReference type="NCBI Taxonomy" id="2796142"/>
    <lineage>
        <taxon>Bacteria</taxon>
        <taxon>Pseudomonadati</taxon>
        <taxon>Pseudomonadota</taxon>
        <taxon>Alphaproteobacteria</taxon>
        <taxon>Hyphomicrobiales</taxon>
        <taxon>Amorphaceae</taxon>
        <taxon>Acuticoccus</taxon>
    </lineage>
</organism>
<comment type="similarity">
    <text evidence="2">Belongs to the CPA3 antiporters (TC 2.A.63) subunit E family.</text>
</comment>
<keyword evidence="4 7" id="KW-0812">Transmembrane</keyword>